<gene>
    <name evidence="1" type="primary">gdhA_1</name>
    <name evidence="1" type="ORF">TZ86_01834</name>
</gene>
<dbReference type="SUPFAM" id="SSF51735">
    <property type="entry name" value="NAD(P)-binding Rossmann-fold domains"/>
    <property type="match status" value="1"/>
</dbReference>
<protein>
    <submittedName>
        <fullName evidence="1">Glutamate dehydrogenase</fullName>
        <ecNumber evidence="1">1.4.1.4</ecNumber>
    </submittedName>
</protein>
<evidence type="ECO:0000313" key="1">
    <source>
        <dbReference type="EMBL" id="KJQ56498.1"/>
    </source>
</evidence>
<dbReference type="AlphaFoldDB" id="A0AAW3H4D6"/>
<dbReference type="Proteomes" id="UP000033658">
    <property type="component" value="Unassembled WGS sequence"/>
</dbReference>
<comment type="caution">
    <text evidence="1">The sequence shown here is derived from an EMBL/GenBank/DDBJ whole genome shotgun (WGS) entry which is preliminary data.</text>
</comment>
<sequence length="54" mass="5769">MAVYYGRLENISIKLLKTAKTTAETYGLGTDYLAGSNIAAFKNVANAMIVQGIV</sequence>
<dbReference type="RefSeq" id="WP_045505431.1">
    <property type="nucleotide sequence ID" value="NZ_CABEIT010000001.1"/>
</dbReference>
<dbReference type="EC" id="1.4.1.4" evidence="1"/>
<reference evidence="1 2" key="1">
    <citation type="submission" date="2015-02" db="EMBL/GenBank/DDBJ databases">
        <title>Evolution of amylase-binding proteins of oral streptococcal species.</title>
        <authorList>
            <person name="Haase E.M."/>
        </authorList>
    </citation>
    <scope>NUCLEOTIDE SEQUENCE [LARGE SCALE GENOMIC DNA]</scope>
    <source>
        <strain evidence="1 2">G9B</strain>
    </source>
</reference>
<dbReference type="Gene3D" id="1.10.285.10">
    <property type="entry name" value="Glutamate Dehydrogenase, chain A, domain 3"/>
    <property type="match status" value="1"/>
</dbReference>
<dbReference type="InterPro" id="IPR036291">
    <property type="entry name" value="NAD(P)-bd_dom_sf"/>
</dbReference>
<dbReference type="GO" id="GO:0004354">
    <property type="term" value="F:glutamate dehydrogenase (NADP+) activity"/>
    <property type="evidence" value="ECO:0007669"/>
    <property type="project" value="UniProtKB-EC"/>
</dbReference>
<dbReference type="EMBL" id="JYGL01000002">
    <property type="protein sequence ID" value="KJQ56498.1"/>
    <property type="molecule type" value="Genomic_DNA"/>
</dbReference>
<evidence type="ECO:0000313" key="2">
    <source>
        <dbReference type="Proteomes" id="UP000033658"/>
    </source>
</evidence>
<name>A0AAW3H4D6_STRGN</name>
<organism evidence="1 2">
    <name type="scientific">Streptococcus gordonii</name>
    <dbReference type="NCBI Taxonomy" id="1302"/>
    <lineage>
        <taxon>Bacteria</taxon>
        <taxon>Bacillati</taxon>
        <taxon>Bacillota</taxon>
        <taxon>Bacilli</taxon>
        <taxon>Lactobacillales</taxon>
        <taxon>Streptococcaceae</taxon>
        <taxon>Streptococcus</taxon>
    </lineage>
</organism>
<accession>A0AAW3H4D6</accession>
<proteinExistence type="predicted"/>
<keyword evidence="1" id="KW-0560">Oxidoreductase</keyword>